<name>A0A8T4H1A7_9EURY</name>
<sequence length="73" mass="7504">MVATDLVLTVGASLTVVDSPAVVQLLAALGVVLLPFLIWLELSLASLIENRPQFARAGAVENAGDATTAGSER</sequence>
<dbReference type="AlphaFoldDB" id="A0A8T4H1A7"/>
<keyword evidence="1" id="KW-1133">Transmembrane helix</keyword>
<dbReference type="EMBL" id="JAGGLC010000006">
    <property type="protein sequence ID" value="MBP1988133.1"/>
    <property type="molecule type" value="Genomic_DNA"/>
</dbReference>
<comment type="caution">
    <text evidence="2">The sequence shown here is derived from an EMBL/GenBank/DDBJ whole genome shotgun (WGS) entry which is preliminary data.</text>
</comment>
<dbReference type="RefSeq" id="WP_209492478.1">
    <property type="nucleotide sequence ID" value="NZ_JAGGLC010000006.1"/>
</dbReference>
<evidence type="ECO:0000313" key="2">
    <source>
        <dbReference type="EMBL" id="MBP1988133.1"/>
    </source>
</evidence>
<organism evidence="2 3">
    <name type="scientific">Halolamina salifodinae</name>
    <dbReference type="NCBI Taxonomy" id="1202767"/>
    <lineage>
        <taxon>Archaea</taxon>
        <taxon>Methanobacteriati</taxon>
        <taxon>Methanobacteriota</taxon>
        <taxon>Stenosarchaea group</taxon>
        <taxon>Halobacteria</taxon>
        <taxon>Halobacteriales</taxon>
        <taxon>Haloferacaceae</taxon>
    </lineage>
</organism>
<protein>
    <submittedName>
        <fullName evidence="2">Kef-type K+ transport system membrane component KefB</fullName>
    </submittedName>
</protein>
<proteinExistence type="predicted"/>
<accession>A0A8T4H1A7</accession>
<keyword evidence="1" id="KW-0472">Membrane</keyword>
<feature type="transmembrane region" description="Helical" evidence="1">
    <location>
        <begin position="21"/>
        <end position="42"/>
    </location>
</feature>
<gene>
    <name evidence="2" type="ORF">J2753_002645</name>
</gene>
<evidence type="ECO:0000313" key="3">
    <source>
        <dbReference type="Proteomes" id="UP000823736"/>
    </source>
</evidence>
<keyword evidence="1" id="KW-0812">Transmembrane</keyword>
<reference evidence="2" key="1">
    <citation type="submission" date="2021-03" db="EMBL/GenBank/DDBJ databases">
        <title>Genomic Encyclopedia of Type Strains, Phase IV (KMG-IV): sequencing the most valuable type-strain genomes for metagenomic binning, comparative biology and taxonomic classification.</title>
        <authorList>
            <person name="Goeker M."/>
        </authorList>
    </citation>
    <scope>NUCLEOTIDE SEQUENCE</scope>
    <source>
        <strain evidence="2">DSM 26232</strain>
    </source>
</reference>
<keyword evidence="3" id="KW-1185">Reference proteome</keyword>
<dbReference type="Proteomes" id="UP000823736">
    <property type="component" value="Unassembled WGS sequence"/>
</dbReference>
<evidence type="ECO:0000256" key="1">
    <source>
        <dbReference type="SAM" id="Phobius"/>
    </source>
</evidence>